<dbReference type="GO" id="GO:0016887">
    <property type="term" value="F:ATP hydrolysis activity"/>
    <property type="evidence" value="ECO:0007669"/>
    <property type="project" value="InterPro"/>
</dbReference>
<keyword evidence="9" id="KW-1278">Translocase</keyword>
<dbReference type="InterPro" id="IPR018303">
    <property type="entry name" value="ATPase_P-typ_P_site"/>
</dbReference>
<keyword evidence="7 12" id="KW-0547">Nucleotide-binding</keyword>
<dbReference type="PRINTS" id="PR00119">
    <property type="entry name" value="CATATPASE"/>
</dbReference>
<evidence type="ECO:0000256" key="1">
    <source>
        <dbReference type="ARBA" id="ARBA00004651"/>
    </source>
</evidence>
<feature type="transmembrane region" description="Helical" evidence="12">
    <location>
        <begin position="732"/>
        <end position="753"/>
    </location>
</feature>
<evidence type="ECO:0000256" key="11">
    <source>
        <dbReference type="ARBA" id="ARBA00023136"/>
    </source>
</evidence>
<feature type="transmembrane region" description="Helical" evidence="12">
    <location>
        <begin position="759"/>
        <end position="777"/>
    </location>
</feature>
<feature type="transmembrane region" description="Helical" evidence="12">
    <location>
        <begin position="92"/>
        <end position="112"/>
    </location>
</feature>
<keyword evidence="15" id="KW-1185">Reference proteome</keyword>
<dbReference type="Gene3D" id="2.70.150.10">
    <property type="entry name" value="Calcium-transporting ATPase, cytoplasmic transduction domain A"/>
    <property type="match status" value="1"/>
</dbReference>
<keyword evidence="6 12" id="KW-0479">Metal-binding</keyword>
<dbReference type="SFLD" id="SFLDF00027">
    <property type="entry name" value="p-type_atpase"/>
    <property type="match status" value="1"/>
</dbReference>
<accession>D1AVD7</accession>
<dbReference type="PANTHER" id="PTHR48085">
    <property type="entry name" value="CADMIUM/ZINC-TRANSPORTING ATPASE HMA2-RELATED"/>
    <property type="match status" value="1"/>
</dbReference>
<dbReference type="SFLD" id="SFLDS00003">
    <property type="entry name" value="Haloacid_Dehalogenase"/>
    <property type="match status" value="1"/>
</dbReference>
<dbReference type="SUPFAM" id="SSF81660">
    <property type="entry name" value="Metal cation-transporting ATPase, ATP-binding domain N"/>
    <property type="match status" value="1"/>
</dbReference>
<dbReference type="InterPro" id="IPR023214">
    <property type="entry name" value="HAD_sf"/>
</dbReference>
<dbReference type="HOGENOM" id="CLU_001771_6_2_0"/>
<dbReference type="Pfam" id="PF00702">
    <property type="entry name" value="Hydrolase"/>
    <property type="match status" value="1"/>
</dbReference>
<keyword evidence="11 12" id="KW-0472">Membrane</keyword>
<keyword evidence="3 12" id="KW-1003">Cell membrane</keyword>
<protein>
    <submittedName>
        <fullName evidence="14">Heavy metal translocating P-type ATPase</fullName>
    </submittedName>
</protein>
<keyword evidence="5 12" id="KW-0812">Transmembrane</keyword>
<dbReference type="InterPro" id="IPR008250">
    <property type="entry name" value="ATPase_P-typ_transduc_dom_A_sf"/>
</dbReference>
<evidence type="ECO:0000256" key="2">
    <source>
        <dbReference type="ARBA" id="ARBA00006024"/>
    </source>
</evidence>
<comment type="similarity">
    <text evidence="2 12">Belongs to the cation transport ATPase (P-type) (TC 3.A.3) family. Type IB subfamily.</text>
</comment>
<evidence type="ECO:0000313" key="15">
    <source>
        <dbReference type="Proteomes" id="UP000002072"/>
    </source>
</evidence>
<feature type="transmembrane region" description="Helical" evidence="12">
    <location>
        <begin position="118"/>
        <end position="138"/>
    </location>
</feature>
<evidence type="ECO:0000259" key="13">
    <source>
        <dbReference type="PROSITE" id="PS50846"/>
    </source>
</evidence>
<dbReference type="Gene3D" id="3.40.1110.10">
    <property type="entry name" value="Calcium-transporting ATPase, cytoplasmic domain N"/>
    <property type="match status" value="2"/>
</dbReference>
<dbReference type="InterPro" id="IPR051014">
    <property type="entry name" value="Cation_Transport_ATPase_IB"/>
</dbReference>
<dbReference type="InterPro" id="IPR017969">
    <property type="entry name" value="Heavy-metal-associated_CS"/>
</dbReference>
<dbReference type="EMBL" id="CP001779">
    <property type="protein sequence ID" value="ACZ01697.1"/>
    <property type="molecule type" value="Genomic_DNA"/>
</dbReference>
<feature type="domain" description="HMA" evidence="13">
    <location>
        <begin position="1"/>
        <end position="66"/>
    </location>
</feature>
<dbReference type="GO" id="GO:0046872">
    <property type="term" value="F:metal ion binding"/>
    <property type="evidence" value="ECO:0007669"/>
    <property type="project" value="UniProtKB-KW"/>
</dbReference>
<evidence type="ECO:0000256" key="7">
    <source>
        <dbReference type="ARBA" id="ARBA00022741"/>
    </source>
</evidence>
<dbReference type="PRINTS" id="PR00941">
    <property type="entry name" value="CDATPASE"/>
</dbReference>
<dbReference type="RefSeq" id="WP_012859243.1">
    <property type="nucleotide sequence ID" value="NC_013515.1"/>
</dbReference>
<dbReference type="SUPFAM" id="SSF81665">
    <property type="entry name" value="Calcium ATPase, transmembrane domain M"/>
    <property type="match status" value="1"/>
</dbReference>
<comment type="subcellular location">
    <subcellularLocation>
        <location evidence="1">Cell membrane</location>
        <topology evidence="1">Multi-pass membrane protein</topology>
    </subcellularLocation>
</comment>
<evidence type="ECO:0000256" key="6">
    <source>
        <dbReference type="ARBA" id="ARBA00022723"/>
    </source>
</evidence>
<dbReference type="InterPro" id="IPR006121">
    <property type="entry name" value="HMA_dom"/>
</dbReference>
<dbReference type="InterPro" id="IPR001757">
    <property type="entry name" value="P_typ_ATPase"/>
</dbReference>
<reference evidence="14 15" key="1">
    <citation type="journal article" date="2009" name="Stand. Genomic Sci.">
        <title>Complete genome sequence of Streptobacillus moniliformis type strain (9901T).</title>
        <authorList>
            <person name="Nolan M."/>
            <person name="Gronow S."/>
            <person name="Lapidus A."/>
            <person name="Ivanova N."/>
            <person name="Copeland A."/>
            <person name="Lucas S."/>
            <person name="Del Rio T.G."/>
            <person name="Chen F."/>
            <person name="Tice H."/>
            <person name="Pitluck S."/>
            <person name="Cheng J.F."/>
            <person name="Sims D."/>
            <person name="Meincke L."/>
            <person name="Bruce D."/>
            <person name="Goodwin L."/>
            <person name="Brettin T."/>
            <person name="Han C."/>
            <person name="Detter J.C."/>
            <person name="Ovchinikova G."/>
            <person name="Pati A."/>
            <person name="Mavromatis K."/>
            <person name="Mikhailova N."/>
            <person name="Chen A."/>
            <person name="Palaniappan K."/>
            <person name="Land M."/>
            <person name="Hauser L."/>
            <person name="Chang Y.J."/>
            <person name="Jeffries C.D."/>
            <person name="Rohde M."/>
            <person name="Sproer C."/>
            <person name="Goker M."/>
            <person name="Bristow J."/>
            <person name="Eisen J.A."/>
            <person name="Markowitz V."/>
            <person name="Hugenholtz P."/>
            <person name="Kyrpides N.C."/>
            <person name="Klenk H.P."/>
            <person name="Chain P."/>
        </authorList>
    </citation>
    <scope>NUCLEOTIDE SEQUENCE [LARGE SCALE GENOMIC DNA]</scope>
    <source>
        <strain evidence="15">ATCC 14647 / DSM 12112 / NCTC 10651 / 9901</strain>
    </source>
</reference>
<evidence type="ECO:0000313" key="14">
    <source>
        <dbReference type="EMBL" id="ACZ01697.1"/>
    </source>
</evidence>
<dbReference type="CDD" id="cd00371">
    <property type="entry name" value="HMA"/>
    <property type="match status" value="1"/>
</dbReference>
<dbReference type="GO" id="GO:0015086">
    <property type="term" value="F:cadmium ion transmembrane transporter activity"/>
    <property type="evidence" value="ECO:0007669"/>
    <property type="project" value="TreeGrafter"/>
</dbReference>
<dbReference type="Gene3D" id="3.40.50.1000">
    <property type="entry name" value="HAD superfamily/HAD-like"/>
    <property type="match status" value="2"/>
</dbReference>
<dbReference type="SFLD" id="SFLDG00002">
    <property type="entry name" value="C1.7:_P-type_atpase_like"/>
    <property type="match status" value="1"/>
</dbReference>
<dbReference type="SUPFAM" id="SSF81653">
    <property type="entry name" value="Calcium ATPase, transduction domain A"/>
    <property type="match status" value="1"/>
</dbReference>
<sequence length="784" mass="89511">MKYLICGIDCAGCASKLEEHLKNHENVKDLSINFATKSLSVDFNVESENNIDELVEYGRKKEKSFDIKIENKSEIQFLEEIEELKDQKIHMFISLALFIFAIFVDKYLYMYLRYDSELYLYYIPLYLFSYAIVAFPIIKDAIKSIKNGDCFNEKVLMMVASLLAIFIREYEEATGVMLFYTLGEYFQEYSVLKSRKGIRSLIDLNDNKVHKLDEDKNEFVDVDVNLIKPGDIFYVKPGEKILLDGKIYIGNAELDTSMITGESLPRHFEKDDEVLAGMINLTKTLAIEASKSFDESSIYKIVEMIENSGHNKSKMEKFVTKFSRYYTPIIFTLAIFITIVPPIFFRNISFMDSLYNGIVLLVIACPCALVLSIPLTFFSGIGRAAKEGILIKGADIFDNIDKIDSVFLDKTGTITEGKFKVNSVFEDLEKIDIDLKEVYEYIYKAEENSNHPIAKSIISFIDKKFGLVDNVENEERFYEYISLCGHCGCCHDYSEHYNKQDIKIAEHEPKGHYYGDECKNHIKKIKDNGKYLKKQFSKNKKILEINEIAGLGLNVKFEDRELLIGNKRILEDRNIYIPEISFIDDKNSSLVYVAIDNVFVSLFVIKDKIKEDTKEAIALMKKTKIKEVVMLTGDNLEAAKEVGNILGIDRIYSNLLPQDKLNILIKEKENKHILFVGDGINDAPVIAAADVGVAMGNMGQDITINTADIVLNTDSLTKISVLKKISSKMKAIVFQNLLFIISIKLIIITFGVFSFMSMWFAVFADVGVTILTVLNAMRMRYIKL</sequence>
<proteinExistence type="inferred from homology"/>
<dbReference type="NCBIfam" id="TIGR01525">
    <property type="entry name" value="ATPase-IB_hvy"/>
    <property type="match status" value="1"/>
</dbReference>
<organism evidence="14 15">
    <name type="scientific">Streptobacillus moniliformis (strain ATCC 14647 / DSM 12112 / NCTC 10651 / 9901)</name>
    <dbReference type="NCBI Taxonomy" id="519441"/>
    <lineage>
        <taxon>Bacteria</taxon>
        <taxon>Fusobacteriati</taxon>
        <taxon>Fusobacteriota</taxon>
        <taxon>Fusobacteriia</taxon>
        <taxon>Fusobacteriales</taxon>
        <taxon>Leptotrichiaceae</taxon>
        <taxon>Streptobacillus</taxon>
    </lineage>
</organism>
<evidence type="ECO:0000256" key="10">
    <source>
        <dbReference type="ARBA" id="ARBA00022989"/>
    </source>
</evidence>
<dbReference type="Proteomes" id="UP000002072">
    <property type="component" value="Chromosome"/>
</dbReference>
<dbReference type="STRING" id="519441.Smon_1244"/>
<evidence type="ECO:0000256" key="12">
    <source>
        <dbReference type="RuleBase" id="RU362081"/>
    </source>
</evidence>
<dbReference type="PROSITE" id="PS01047">
    <property type="entry name" value="HMA_1"/>
    <property type="match status" value="1"/>
</dbReference>
<dbReference type="InterPro" id="IPR023299">
    <property type="entry name" value="ATPase_P-typ_cyto_dom_N"/>
</dbReference>
<dbReference type="KEGG" id="smf:Smon_1244"/>
<dbReference type="PROSITE" id="PS50846">
    <property type="entry name" value="HMA_2"/>
    <property type="match status" value="1"/>
</dbReference>
<dbReference type="InterPro" id="IPR036163">
    <property type="entry name" value="HMA_dom_sf"/>
</dbReference>
<dbReference type="eggNOG" id="COG2217">
    <property type="taxonomic scope" value="Bacteria"/>
</dbReference>
<evidence type="ECO:0000256" key="5">
    <source>
        <dbReference type="ARBA" id="ARBA00022692"/>
    </source>
</evidence>
<dbReference type="NCBIfam" id="TIGR01494">
    <property type="entry name" value="ATPase_P-type"/>
    <property type="match status" value="2"/>
</dbReference>
<dbReference type="GO" id="GO:0005886">
    <property type="term" value="C:plasma membrane"/>
    <property type="evidence" value="ECO:0007669"/>
    <property type="project" value="UniProtKB-SubCell"/>
</dbReference>
<dbReference type="InterPro" id="IPR027256">
    <property type="entry name" value="P-typ_ATPase_IB"/>
</dbReference>
<dbReference type="InterPro" id="IPR036412">
    <property type="entry name" value="HAD-like_sf"/>
</dbReference>
<dbReference type="PANTHER" id="PTHR48085:SF5">
    <property type="entry name" value="CADMIUM_ZINC-TRANSPORTING ATPASE HMA4-RELATED"/>
    <property type="match status" value="1"/>
</dbReference>
<keyword evidence="4" id="KW-0597">Phosphoprotein</keyword>
<dbReference type="InterPro" id="IPR023298">
    <property type="entry name" value="ATPase_P-typ_TM_dom_sf"/>
</dbReference>
<name>D1AVD7_STRM9</name>
<evidence type="ECO:0000256" key="9">
    <source>
        <dbReference type="ARBA" id="ARBA00022967"/>
    </source>
</evidence>
<feature type="transmembrane region" description="Helical" evidence="12">
    <location>
        <begin position="325"/>
        <end position="345"/>
    </location>
</feature>
<evidence type="ECO:0000256" key="3">
    <source>
        <dbReference type="ARBA" id="ARBA00022475"/>
    </source>
</evidence>
<dbReference type="OrthoDB" id="9813266at2"/>
<dbReference type="eggNOG" id="COG2608">
    <property type="taxonomic scope" value="Bacteria"/>
</dbReference>
<keyword evidence="8 12" id="KW-0067">ATP-binding</keyword>
<dbReference type="InterPro" id="IPR044492">
    <property type="entry name" value="P_typ_ATPase_HD_dom"/>
</dbReference>
<dbReference type="SUPFAM" id="SSF55008">
    <property type="entry name" value="HMA, heavy metal-associated domain"/>
    <property type="match status" value="1"/>
</dbReference>
<dbReference type="Pfam" id="PF00122">
    <property type="entry name" value="E1-E2_ATPase"/>
    <property type="match status" value="1"/>
</dbReference>
<keyword evidence="10 12" id="KW-1133">Transmembrane helix</keyword>
<evidence type="ECO:0000256" key="4">
    <source>
        <dbReference type="ARBA" id="ARBA00022553"/>
    </source>
</evidence>
<gene>
    <name evidence="14" type="ordered locus">Smon_1244</name>
</gene>
<feature type="transmembrane region" description="Helical" evidence="12">
    <location>
        <begin position="357"/>
        <end position="378"/>
    </location>
</feature>
<evidence type="ECO:0000256" key="8">
    <source>
        <dbReference type="ARBA" id="ARBA00022840"/>
    </source>
</evidence>
<dbReference type="InterPro" id="IPR059000">
    <property type="entry name" value="ATPase_P-type_domA"/>
</dbReference>
<dbReference type="AlphaFoldDB" id="D1AVD7"/>
<dbReference type="SUPFAM" id="SSF56784">
    <property type="entry name" value="HAD-like"/>
    <property type="match status" value="1"/>
</dbReference>
<dbReference type="GeneID" id="29673845"/>
<dbReference type="GO" id="GO:0005524">
    <property type="term" value="F:ATP binding"/>
    <property type="evidence" value="ECO:0007669"/>
    <property type="project" value="UniProtKB-UniRule"/>
</dbReference>
<dbReference type="GO" id="GO:0019829">
    <property type="term" value="F:ATPase-coupled monoatomic cation transmembrane transporter activity"/>
    <property type="evidence" value="ECO:0007669"/>
    <property type="project" value="InterPro"/>
</dbReference>
<dbReference type="Pfam" id="PF00403">
    <property type="entry name" value="HMA"/>
    <property type="match status" value="1"/>
</dbReference>
<dbReference type="Gene3D" id="3.30.70.100">
    <property type="match status" value="1"/>
</dbReference>
<dbReference type="PROSITE" id="PS00154">
    <property type="entry name" value="ATPASE_E1_E2"/>
    <property type="match status" value="1"/>
</dbReference>